<dbReference type="EMBL" id="JACGWV010000001">
    <property type="protein sequence ID" value="MBA8806630.1"/>
    <property type="molecule type" value="Genomic_DNA"/>
</dbReference>
<keyword evidence="3" id="KW-1185">Reference proteome</keyword>
<dbReference type="Pfam" id="PF09348">
    <property type="entry name" value="DUF1990"/>
    <property type="match status" value="1"/>
</dbReference>
<feature type="domain" description="DUF1990" evidence="1">
    <location>
        <begin position="2"/>
        <end position="81"/>
    </location>
</feature>
<comment type="caution">
    <text evidence="2">The sequence shown here is derived from an EMBL/GenBank/DDBJ whole genome shotgun (WGS) entry which is preliminary data.</text>
</comment>
<proteinExistence type="predicted"/>
<dbReference type="Proteomes" id="UP000540568">
    <property type="component" value="Unassembled WGS sequence"/>
</dbReference>
<name>A0A7W3J5J8_9MICO</name>
<accession>A0A7W3J5J8</accession>
<dbReference type="InterPro" id="IPR018960">
    <property type="entry name" value="DUF1990"/>
</dbReference>
<gene>
    <name evidence="2" type="ORF">FHX71_000572</name>
</gene>
<reference evidence="2 3" key="1">
    <citation type="submission" date="2020-07" db="EMBL/GenBank/DDBJ databases">
        <title>Sequencing the genomes of 1000 actinobacteria strains.</title>
        <authorList>
            <person name="Klenk H.-P."/>
        </authorList>
    </citation>
    <scope>NUCLEOTIDE SEQUENCE [LARGE SCALE GENOMIC DNA]</scope>
    <source>
        <strain evidence="2 3">DSM 44121</strain>
    </source>
</reference>
<evidence type="ECO:0000313" key="2">
    <source>
        <dbReference type="EMBL" id="MBA8806630.1"/>
    </source>
</evidence>
<evidence type="ECO:0000259" key="1">
    <source>
        <dbReference type="Pfam" id="PF09348"/>
    </source>
</evidence>
<protein>
    <submittedName>
        <fullName evidence="2">Uncharacterized protein (UPF0548 family)</fullName>
    </submittedName>
</protein>
<organism evidence="2 3">
    <name type="scientific">Promicromonospora sukumoe</name>
    <dbReference type="NCBI Taxonomy" id="88382"/>
    <lineage>
        <taxon>Bacteria</taxon>
        <taxon>Bacillati</taxon>
        <taxon>Actinomycetota</taxon>
        <taxon>Actinomycetes</taxon>
        <taxon>Micrococcales</taxon>
        <taxon>Promicromonosporaceae</taxon>
        <taxon>Promicromonospora</taxon>
    </lineage>
</organism>
<dbReference type="AlphaFoldDB" id="A0A7W3J5J8"/>
<evidence type="ECO:0000313" key="3">
    <source>
        <dbReference type="Proteomes" id="UP000540568"/>
    </source>
</evidence>
<sequence length="87" mass="9773">MREPVQIITTVSTGSRAALTYGTLAGHPVSGEEAFIVHRDDDGDVRLTLRSLTRGGRGVWRGLFPLILIAQRVYRRRYLRALRPGKQ</sequence>